<dbReference type="EMBL" id="BARV01006943">
    <property type="protein sequence ID" value="GAI17972.1"/>
    <property type="molecule type" value="Genomic_DNA"/>
</dbReference>
<dbReference type="AlphaFoldDB" id="X1LFA4"/>
<reference evidence="1" key="1">
    <citation type="journal article" date="2014" name="Front. Microbiol.">
        <title>High frequency of phylogenetically diverse reductive dehalogenase-homologous genes in deep subseafloor sedimentary metagenomes.</title>
        <authorList>
            <person name="Kawai M."/>
            <person name="Futagami T."/>
            <person name="Toyoda A."/>
            <person name="Takaki Y."/>
            <person name="Nishi S."/>
            <person name="Hori S."/>
            <person name="Arai W."/>
            <person name="Tsubouchi T."/>
            <person name="Morono Y."/>
            <person name="Uchiyama I."/>
            <person name="Ito T."/>
            <person name="Fujiyama A."/>
            <person name="Inagaki F."/>
            <person name="Takami H."/>
        </authorList>
    </citation>
    <scope>NUCLEOTIDE SEQUENCE</scope>
    <source>
        <strain evidence="1">Expedition CK06-06</strain>
    </source>
</reference>
<gene>
    <name evidence="1" type="ORF">S06H3_14205</name>
</gene>
<protein>
    <submittedName>
        <fullName evidence="1">Uncharacterized protein</fullName>
    </submittedName>
</protein>
<name>X1LFA4_9ZZZZ</name>
<comment type="caution">
    <text evidence="1">The sequence shown here is derived from an EMBL/GenBank/DDBJ whole genome shotgun (WGS) entry which is preliminary data.</text>
</comment>
<sequence>MTEFEKWLKKDSIESGILYDCYHDKDCRKGWKAALKRILKIKKQGHQLAYYDADILMAIENEIK</sequence>
<proteinExistence type="predicted"/>
<accession>X1LFA4</accession>
<evidence type="ECO:0000313" key="1">
    <source>
        <dbReference type="EMBL" id="GAI17972.1"/>
    </source>
</evidence>
<feature type="non-terminal residue" evidence="1">
    <location>
        <position position="64"/>
    </location>
</feature>
<organism evidence="1">
    <name type="scientific">marine sediment metagenome</name>
    <dbReference type="NCBI Taxonomy" id="412755"/>
    <lineage>
        <taxon>unclassified sequences</taxon>
        <taxon>metagenomes</taxon>
        <taxon>ecological metagenomes</taxon>
    </lineage>
</organism>